<evidence type="ECO:0000259" key="7">
    <source>
        <dbReference type="PROSITE" id="PS50850"/>
    </source>
</evidence>
<protein>
    <recommendedName>
        <fullName evidence="7">Major facilitator superfamily (MFS) profile domain-containing protein</fullName>
    </recommendedName>
</protein>
<dbReference type="Proteomes" id="UP001153714">
    <property type="component" value="Chromosome 16"/>
</dbReference>
<feature type="transmembrane region" description="Helical" evidence="6">
    <location>
        <begin position="336"/>
        <end position="361"/>
    </location>
</feature>
<feature type="transmembrane region" description="Helical" evidence="6">
    <location>
        <begin position="373"/>
        <end position="393"/>
    </location>
</feature>
<feature type="transmembrane region" description="Helical" evidence="6">
    <location>
        <begin position="186"/>
        <end position="204"/>
    </location>
</feature>
<dbReference type="InterPro" id="IPR050382">
    <property type="entry name" value="MFS_Na/Anion_cotransporter"/>
</dbReference>
<evidence type="ECO:0000256" key="4">
    <source>
        <dbReference type="ARBA" id="ARBA00023136"/>
    </source>
</evidence>
<dbReference type="SUPFAM" id="SSF103473">
    <property type="entry name" value="MFS general substrate transporter"/>
    <property type="match status" value="1"/>
</dbReference>
<reference evidence="8" key="1">
    <citation type="submission" date="2021-12" db="EMBL/GenBank/DDBJ databases">
        <authorList>
            <person name="King R."/>
        </authorList>
    </citation>
    <scope>NUCLEOTIDE SEQUENCE</scope>
</reference>
<evidence type="ECO:0000256" key="1">
    <source>
        <dbReference type="ARBA" id="ARBA00004141"/>
    </source>
</evidence>
<dbReference type="OrthoDB" id="2985014at2759"/>
<feature type="domain" description="Major facilitator superfamily (MFS) profile" evidence="7">
    <location>
        <begin position="87"/>
        <end position="469"/>
    </location>
</feature>
<evidence type="ECO:0000256" key="3">
    <source>
        <dbReference type="ARBA" id="ARBA00022989"/>
    </source>
</evidence>
<dbReference type="Gene3D" id="1.20.1250.20">
    <property type="entry name" value="MFS general substrate transporter like domains"/>
    <property type="match status" value="1"/>
</dbReference>
<keyword evidence="2 6" id="KW-0812">Transmembrane</keyword>
<keyword evidence="4 6" id="KW-0472">Membrane</keyword>
<dbReference type="InterPro" id="IPR036259">
    <property type="entry name" value="MFS_trans_sf"/>
</dbReference>
<dbReference type="PANTHER" id="PTHR11662:SF280">
    <property type="entry name" value="FI21844P1-RELATED"/>
    <property type="match status" value="1"/>
</dbReference>
<evidence type="ECO:0000256" key="5">
    <source>
        <dbReference type="SAM" id="MobiDB-lite"/>
    </source>
</evidence>
<reference evidence="8" key="2">
    <citation type="submission" date="2022-10" db="EMBL/GenBank/DDBJ databases">
        <authorList>
            <consortium name="ENA_rothamsted_submissions"/>
            <consortium name="culmorum"/>
            <person name="King R."/>
        </authorList>
    </citation>
    <scope>NUCLEOTIDE SEQUENCE</scope>
</reference>
<feature type="region of interest" description="Disordered" evidence="5">
    <location>
        <begin position="107"/>
        <end position="132"/>
    </location>
</feature>
<organism evidence="8 9">
    <name type="scientific">Diatraea saccharalis</name>
    <name type="common">sugarcane borer</name>
    <dbReference type="NCBI Taxonomy" id="40085"/>
    <lineage>
        <taxon>Eukaryota</taxon>
        <taxon>Metazoa</taxon>
        <taxon>Ecdysozoa</taxon>
        <taxon>Arthropoda</taxon>
        <taxon>Hexapoda</taxon>
        <taxon>Insecta</taxon>
        <taxon>Pterygota</taxon>
        <taxon>Neoptera</taxon>
        <taxon>Endopterygota</taxon>
        <taxon>Lepidoptera</taxon>
        <taxon>Glossata</taxon>
        <taxon>Ditrysia</taxon>
        <taxon>Pyraloidea</taxon>
        <taxon>Crambidae</taxon>
        <taxon>Crambinae</taxon>
        <taxon>Diatraea</taxon>
    </lineage>
</organism>
<comment type="subcellular location">
    <subcellularLocation>
        <location evidence="1">Membrane</location>
        <topology evidence="1">Multi-pass membrane protein</topology>
    </subcellularLocation>
</comment>
<dbReference type="PANTHER" id="PTHR11662">
    <property type="entry name" value="SOLUTE CARRIER FAMILY 17"/>
    <property type="match status" value="1"/>
</dbReference>
<dbReference type="Pfam" id="PF07690">
    <property type="entry name" value="MFS_1"/>
    <property type="match status" value="1"/>
</dbReference>
<evidence type="ECO:0000256" key="6">
    <source>
        <dbReference type="SAM" id="Phobius"/>
    </source>
</evidence>
<evidence type="ECO:0000313" key="9">
    <source>
        <dbReference type="Proteomes" id="UP001153714"/>
    </source>
</evidence>
<sequence length="469" mass="51569">MGTNSSLRPRPIIIKFKSLQERDEAWSAKVGLKGTGITVSEFLTKRRHKLFLECRERFGLHSCWTRGGRIMVVGADTKRHTITCRADLDGIAKSHLAQFKNTEAVPSANAPAGTTGSYASPPHSAKQMTSRRQRTAVPPRRNWFLFQIYDWDKKTQSLILSSFFWGYVVMQIPGGVMAKRFGGKPILLIALIVNGCLCALLPILAAAGGWMLVCAARVLMGLTQACLFPATHTLLGQWFPPSERTSISGFVYGGVQVGTIIAMPLSGVLAETYVGWTLIFYTMAGILFFNMGLWYWFSASSPGEHKMISKEERQYIMSSLNSSGSEKSMRTPWKKILTSVPLFAILISHMACNTSFALFFLDMPTYLERGLQISLKNVTMFGIAAGLVGLSFVNPENKSSAILAIVITLTMSGFTTAGFMVNVLDLAPNFAGVLFSITTFAANICSVVMPIMTSYILRNDPVSTALHKY</sequence>
<evidence type="ECO:0000256" key="2">
    <source>
        <dbReference type="ARBA" id="ARBA00022692"/>
    </source>
</evidence>
<accession>A0A9N9QZL5</accession>
<keyword evidence="3 6" id="KW-1133">Transmembrane helix</keyword>
<proteinExistence type="predicted"/>
<dbReference type="InterPro" id="IPR011701">
    <property type="entry name" value="MFS"/>
</dbReference>
<feature type="transmembrane region" description="Helical" evidence="6">
    <location>
        <begin position="210"/>
        <end position="235"/>
    </location>
</feature>
<gene>
    <name evidence="8" type="ORF">DIATSA_LOCUS4420</name>
</gene>
<feature type="transmembrane region" description="Helical" evidence="6">
    <location>
        <begin position="273"/>
        <end position="297"/>
    </location>
</feature>
<dbReference type="AlphaFoldDB" id="A0A9N9QZL5"/>
<keyword evidence="9" id="KW-1185">Reference proteome</keyword>
<dbReference type="EMBL" id="OU893347">
    <property type="protein sequence ID" value="CAG9786470.1"/>
    <property type="molecule type" value="Genomic_DNA"/>
</dbReference>
<feature type="transmembrane region" description="Helical" evidence="6">
    <location>
        <begin position="247"/>
        <end position="267"/>
    </location>
</feature>
<name>A0A9N9QZL5_9NEOP</name>
<dbReference type="GO" id="GO:0016020">
    <property type="term" value="C:membrane"/>
    <property type="evidence" value="ECO:0007669"/>
    <property type="project" value="UniProtKB-SubCell"/>
</dbReference>
<dbReference type="PROSITE" id="PS50850">
    <property type="entry name" value="MFS"/>
    <property type="match status" value="1"/>
</dbReference>
<dbReference type="GO" id="GO:0022857">
    <property type="term" value="F:transmembrane transporter activity"/>
    <property type="evidence" value="ECO:0007669"/>
    <property type="project" value="InterPro"/>
</dbReference>
<feature type="transmembrane region" description="Helical" evidence="6">
    <location>
        <begin position="433"/>
        <end position="457"/>
    </location>
</feature>
<evidence type="ECO:0000313" key="8">
    <source>
        <dbReference type="EMBL" id="CAG9786470.1"/>
    </source>
</evidence>
<dbReference type="InterPro" id="IPR020846">
    <property type="entry name" value="MFS_dom"/>
</dbReference>
<feature type="transmembrane region" description="Helical" evidence="6">
    <location>
        <begin position="400"/>
        <end position="421"/>
    </location>
</feature>